<dbReference type="InParanoid" id="D6RNH4"/>
<protein>
    <recommendedName>
        <fullName evidence="3">F-box domain-containing protein</fullName>
    </recommendedName>
</protein>
<dbReference type="EMBL" id="AACS02000007">
    <property type="protein sequence ID" value="EFI27321.1"/>
    <property type="molecule type" value="Genomic_DNA"/>
</dbReference>
<dbReference type="HOGENOM" id="CLU_2670981_0_0_1"/>
<dbReference type="Proteomes" id="UP000001861">
    <property type="component" value="Unassembled WGS sequence"/>
</dbReference>
<dbReference type="AlphaFoldDB" id="D6RNH4"/>
<evidence type="ECO:0000313" key="2">
    <source>
        <dbReference type="Proteomes" id="UP000001861"/>
    </source>
</evidence>
<dbReference type="VEuPathDB" id="FungiDB:CC1G_14793"/>
<evidence type="ECO:0008006" key="3">
    <source>
        <dbReference type="Google" id="ProtNLM"/>
    </source>
</evidence>
<reference evidence="1 2" key="1">
    <citation type="journal article" date="2010" name="Proc. Natl. Acad. Sci. U.S.A.">
        <title>Insights into evolution of multicellular fungi from the assembled chromosomes of the mushroom Coprinopsis cinerea (Coprinus cinereus).</title>
        <authorList>
            <person name="Stajich J.E."/>
            <person name="Wilke S.K."/>
            <person name="Ahren D."/>
            <person name="Au C.H."/>
            <person name="Birren B.W."/>
            <person name="Borodovsky M."/>
            <person name="Burns C."/>
            <person name="Canback B."/>
            <person name="Casselton L.A."/>
            <person name="Cheng C.K."/>
            <person name="Deng J."/>
            <person name="Dietrich F.S."/>
            <person name="Fargo D.C."/>
            <person name="Farman M.L."/>
            <person name="Gathman A.C."/>
            <person name="Goldberg J."/>
            <person name="Guigo R."/>
            <person name="Hoegger P.J."/>
            <person name="Hooker J.B."/>
            <person name="Huggins A."/>
            <person name="James T.Y."/>
            <person name="Kamada T."/>
            <person name="Kilaru S."/>
            <person name="Kodira C."/>
            <person name="Kues U."/>
            <person name="Kupfer D."/>
            <person name="Kwan H.S."/>
            <person name="Lomsadze A."/>
            <person name="Li W."/>
            <person name="Lilly W.W."/>
            <person name="Ma L.J."/>
            <person name="Mackey A.J."/>
            <person name="Manning G."/>
            <person name="Martin F."/>
            <person name="Muraguchi H."/>
            <person name="Natvig D.O."/>
            <person name="Palmerini H."/>
            <person name="Ramesh M.A."/>
            <person name="Rehmeyer C.J."/>
            <person name="Roe B.A."/>
            <person name="Shenoy N."/>
            <person name="Stanke M."/>
            <person name="Ter-Hovhannisyan V."/>
            <person name="Tunlid A."/>
            <person name="Velagapudi R."/>
            <person name="Vision T.J."/>
            <person name="Zeng Q."/>
            <person name="Zolan M.E."/>
            <person name="Pukkila P.J."/>
        </authorList>
    </citation>
    <scope>NUCLEOTIDE SEQUENCE [LARGE SCALE GENOMIC DNA]</scope>
    <source>
        <strain evidence="2">Okayama-7 / 130 / ATCC MYA-4618 / FGSC 9003</strain>
    </source>
</reference>
<organism evidence="1 2">
    <name type="scientific">Coprinopsis cinerea (strain Okayama-7 / 130 / ATCC MYA-4618 / FGSC 9003)</name>
    <name type="common">Inky cap fungus</name>
    <name type="synonym">Hormographiella aspergillata</name>
    <dbReference type="NCBI Taxonomy" id="240176"/>
    <lineage>
        <taxon>Eukaryota</taxon>
        <taxon>Fungi</taxon>
        <taxon>Dikarya</taxon>
        <taxon>Basidiomycota</taxon>
        <taxon>Agaricomycotina</taxon>
        <taxon>Agaricomycetes</taxon>
        <taxon>Agaricomycetidae</taxon>
        <taxon>Agaricales</taxon>
        <taxon>Agaricineae</taxon>
        <taxon>Psathyrellaceae</taxon>
        <taxon>Coprinopsis</taxon>
    </lineage>
</organism>
<name>D6RNH4_COPC7</name>
<dbReference type="KEGG" id="cci:CC1G_14793"/>
<evidence type="ECO:0000313" key="1">
    <source>
        <dbReference type="EMBL" id="EFI27321.1"/>
    </source>
</evidence>
<keyword evidence="2" id="KW-1185">Reference proteome</keyword>
<accession>D6RNH4</accession>
<dbReference type="GeneID" id="9378600"/>
<comment type="caution">
    <text evidence="1">The sequence shown here is derived from an EMBL/GenBank/DDBJ whole genome shotgun (WGS) entry which is preliminary data.</text>
</comment>
<proteinExistence type="predicted"/>
<dbReference type="RefSeq" id="XP_002910815.1">
    <property type="nucleotide sequence ID" value="XM_002910769.1"/>
</dbReference>
<sequence>MELRAACPHVTTVLPPEVIASIIRLCTPFTLAPLSLVNWFFNGEAEPALALSVYHPDSQQHRIRPRQRFRLSKGS</sequence>
<gene>
    <name evidence="1" type="ORF">CC1G_14793</name>
</gene>